<evidence type="ECO:0000256" key="7">
    <source>
        <dbReference type="SAM" id="SignalP"/>
    </source>
</evidence>
<comment type="subcellular location">
    <subcellularLocation>
        <location evidence="1">Cell membrane</location>
        <topology evidence="1">Lipid-anchor</topology>
    </subcellularLocation>
</comment>
<dbReference type="SUPFAM" id="SSF53822">
    <property type="entry name" value="Periplasmic binding protein-like I"/>
    <property type="match status" value="1"/>
</dbReference>
<organism evidence="9 10">
    <name type="scientific">Clostridium fallax</name>
    <dbReference type="NCBI Taxonomy" id="1533"/>
    <lineage>
        <taxon>Bacteria</taxon>
        <taxon>Bacillati</taxon>
        <taxon>Bacillota</taxon>
        <taxon>Clostridia</taxon>
        <taxon>Eubacteriales</taxon>
        <taxon>Clostridiaceae</taxon>
        <taxon>Clostridium</taxon>
    </lineage>
</organism>
<feature type="signal peptide" evidence="7">
    <location>
        <begin position="1"/>
        <end position="25"/>
    </location>
</feature>
<dbReference type="PANTHER" id="PTHR34296">
    <property type="entry name" value="TRANSCRIPTIONAL ACTIVATOR PROTEIN MED"/>
    <property type="match status" value="1"/>
</dbReference>
<reference evidence="9 10" key="1">
    <citation type="submission" date="2016-11" db="EMBL/GenBank/DDBJ databases">
        <authorList>
            <person name="Jaros S."/>
            <person name="Januszkiewicz K."/>
            <person name="Wedrychowicz H."/>
        </authorList>
    </citation>
    <scope>NUCLEOTIDE SEQUENCE [LARGE SCALE GENOMIC DNA]</scope>
    <source>
        <strain evidence="9 10">DSM 2631</strain>
    </source>
</reference>
<evidence type="ECO:0000313" key="10">
    <source>
        <dbReference type="Proteomes" id="UP000184035"/>
    </source>
</evidence>
<dbReference type="Pfam" id="PF02608">
    <property type="entry name" value="Bmp"/>
    <property type="match status" value="1"/>
</dbReference>
<dbReference type="InterPro" id="IPR028082">
    <property type="entry name" value="Peripla_BP_I"/>
</dbReference>
<dbReference type="RefSeq" id="WP_072894224.1">
    <property type="nucleotide sequence ID" value="NZ_FQVM01000007.1"/>
</dbReference>
<dbReference type="EMBL" id="FQVM01000007">
    <property type="protein sequence ID" value="SHE65442.1"/>
    <property type="molecule type" value="Genomic_DNA"/>
</dbReference>
<evidence type="ECO:0000256" key="6">
    <source>
        <dbReference type="ARBA" id="ARBA00023288"/>
    </source>
</evidence>
<keyword evidence="5" id="KW-0472">Membrane</keyword>
<accession>A0A1M4V938</accession>
<dbReference type="Proteomes" id="UP000184035">
    <property type="component" value="Unassembled WGS sequence"/>
</dbReference>
<dbReference type="OrthoDB" id="9769871at2"/>
<dbReference type="PANTHER" id="PTHR34296:SF2">
    <property type="entry name" value="ABC TRANSPORTER GUANOSINE-BINDING PROTEIN NUPN"/>
    <property type="match status" value="1"/>
</dbReference>
<proteinExistence type="inferred from homology"/>
<dbReference type="GO" id="GO:0005886">
    <property type="term" value="C:plasma membrane"/>
    <property type="evidence" value="ECO:0007669"/>
    <property type="project" value="UniProtKB-SubCell"/>
</dbReference>
<evidence type="ECO:0000256" key="2">
    <source>
        <dbReference type="ARBA" id="ARBA00008610"/>
    </source>
</evidence>
<evidence type="ECO:0000256" key="3">
    <source>
        <dbReference type="ARBA" id="ARBA00022475"/>
    </source>
</evidence>
<name>A0A1M4V938_9CLOT</name>
<feature type="chain" id="PRO_5012228813" evidence="7">
    <location>
        <begin position="26"/>
        <end position="344"/>
    </location>
</feature>
<dbReference type="CDD" id="cd19964">
    <property type="entry name" value="PBP1_BMP-like"/>
    <property type="match status" value="1"/>
</dbReference>
<keyword evidence="4 7" id="KW-0732">Signal</keyword>
<dbReference type="AlphaFoldDB" id="A0A1M4V938"/>
<dbReference type="Gene3D" id="3.40.50.2300">
    <property type="match status" value="2"/>
</dbReference>
<evidence type="ECO:0000256" key="1">
    <source>
        <dbReference type="ARBA" id="ARBA00004193"/>
    </source>
</evidence>
<evidence type="ECO:0000313" key="9">
    <source>
        <dbReference type="EMBL" id="SHE65442.1"/>
    </source>
</evidence>
<keyword evidence="6" id="KW-0449">Lipoprotein</keyword>
<gene>
    <name evidence="9" type="ORF">SAMN05443638_10711</name>
</gene>
<feature type="domain" description="ABC transporter substrate-binding protein PnrA-like" evidence="8">
    <location>
        <begin position="36"/>
        <end position="338"/>
    </location>
</feature>
<protein>
    <submittedName>
        <fullName evidence="9">Basic membrane protein A</fullName>
    </submittedName>
</protein>
<evidence type="ECO:0000256" key="4">
    <source>
        <dbReference type="ARBA" id="ARBA00022729"/>
    </source>
</evidence>
<comment type="similarity">
    <text evidence="2">Belongs to the BMP lipoprotein family.</text>
</comment>
<keyword evidence="10" id="KW-1185">Reference proteome</keyword>
<evidence type="ECO:0000259" key="8">
    <source>
        <dbReference type="Pfam" id="PF02608"/>
    </source>
</evidence>
<dbReference type="InterPro" id="IPR050957">
    <property type="entry name" value="BMP_lipoprotein"/>
</dbReference>
<dbReference type="STRING" id="1533.SAMN05443638_10711"/>
<evidence type="ECO:0000256" key="5">
    <source>
        <dbReference type="ARBA" id="ARBA00023136"/>
    </source>
</evidence>
<sequence>MTKKLIAISISVLFLLLGISGCSSSSTSNSSSKYKVAMITSSGGLGDRSFNDSGQEGLKRAKDELGVDYKIVEPKDIAEGEKYLRELAKTGYNVVATLEYGHADIVKKIAPDYPNTKFVVLNQIVEGDNIVSIVFGEHEAAFLAGALSALVTNDTNIKGMNKENIIGFVGGIESPGIEKFYKGYEEGAKYVNPNIKILKGYANSFADPSKGKELTLAQIDKGADIIFHAAGGTGEGVIAACKDKGVFAVGVDSDQDYIAEGFVLTSVMKRVDNSFYKIAEKLKEETLEGNKILYMSMKDGGAQISEMKYTKDKINPKDLEKIENIREKINNKEIKVTDVTGIAK</sequence>
<dbReference type="InterPro" id="IPR003760">
    <property type="entry name" value="PnrA-like"/>
</dbReference>
<dbReference type="PROSITE" id="PS51257">
    <property type="entry name" value="PROKAR_LIPOPROTEIN"/>
    <property type="match status" value="1"/>
</dbReference>
<keyword evidence="3" id="KW-1003">Cell membrane</keyword>